<name>A0A0B3VSN0_9FIRM</name>
<evidence type="ECO:0000313" key="1">
    <source>
        <dbReference type="EMBL" id="KHS55634.1"/>
    </source>
</evidence>
<gene>
    <name evidence="1" type="ORF">QX51_18270</name>
</gene>
<sequence length="503" mass="59091">MNSRTFGGVLENLLYISKQKKSSLASYLGYDVSYINKWVNSKNLPSFKRAVEICENIAKFIIKSLDNDTRKHLVEYFELERGDNDFLYEYIKNTLQEVYFESSNNKGTQNIPMTSVSQEYYNVNCEVKPTLLPKAIREEIEFNASVGNDLDIIIAINLFSIDYKDKVSLVDMKKYFYELSKYTNVKINFLIGFEGENKEEILNSLLTINILSSYPKLNFKLFNCAISKNTAFFIIKDRFLSTTIFSNDGECLFSNTSKNKNLINEFYYSLEYKLKNKGKYISLIKSPMEMIEDQTYVQYIMNSELRCLLGSINEFFMPPDLFMEIAHRIFGDRPKLINEFKKINVFLHNATYKCKLKVLIYELELRKYMSSGCLHFFNTPVTLTFKERERHIEYIEKILKENNKVEIRLVDGNFVEDFRHADNPSFYLSKNLKFIKVHPVSGKNDYSILRDNEIKKMVDNLFDKLWNYGNDLILVDKDDILERISKSISYTRIISENLGEDIH</sequence>
<reference evidence="1 2" key="1">
    <citation type="submission" date="2014-12" db="EMBL/GenBank/DDBJ databases">
        <title>Draft genome sequence of Terrisporobacter sp. 08-306576, isolated from the blood culture of a bacteremia patient.</title>
        <authorList>
            <person name="Lund L.C."/>
            <person name="Sydenham T.V."/>
            <person name="Hogh S.V."/>
            <person name="Skov M.N."/>
            <person name="Kemp M."/>
            <person name="Justesen U.S."/>
        </authorList>
    </citation>
    <scope>NUCLEOTIDE SEQUENCE [LARGE SCALE GENOMIC DNA]</scope>
    <source>
        <strain evidence="1 2">08-306576</strain>
    </source>
</reference>
<dbReference type="AlphaFoldDB" id="A0A0B3VSN0"/>
<organism evidence="1 2">
    <name type="scientific">Terrisporobacter othiniensis</name>
    <dbReference type="NCBI Taxonomy" id="1577792"/>
    <lineage>
        <taxon>Bacteria</taxon>
        <taxon>Bacillati</taxon>
        <taxon>Bacillota</taxon>
        <taxon>Clostridia</taxon>
        <taxon>Peptostreptococcales</taxon>
        <taxon>Peptostreptococcaceae</taxon>
        <taxon>Terrisporobacter</taxon>
    </lineage>
</organism>
<comment type="caution">
    <text evidence="1">The sequence shown here is derived from an EMBL/GenBank/DDBJ whole genome shotgun (WGS) entry which is preliminary data.</text>
</comment>
<accession>A0A0B3VSN0</accession>
<dbReference type="EMBL" id="JWHR01000157">
    <property type="protein sequence ID" value="KHS55634.1"/>
    <property type="molecule type" value="Genomic_DNA"/>
</dbReference>
<dbReference type="OrthoDB" id="1783193at2"/>
<dbReference type="Proteomes" id="UP000031189">
    <property type="component" value="Unassembled WGS sequence"/>
</dbReference>
<evidence type="ECO:0000313" key="2">
    <source>
        <dbReference type="Proteomes" id="UP000031189"/>
    </source>
</evidence>
<dbReference type="RefSeq" id="WP_039681337.1">
    <property type="nucleotide sequence ID" value="NZ_JWHR01000157.1"/>
</dbReference>
<protein>
    <submittedName>
        <fullName evidence="1">Uncharacterized protein</fullName>
    </submittedName>
</protein>
<keyword evidence="2" id="KW-1185">Reference proteome</keyword>
<proteinExistence type="predicted"/>